<dbReference type="GO" id="GO:0022625">
    <property type="term" value="C:cytosolic large ribosomal subunit"/>
    <property type="evidence" value="ECO:0007669"/>
    <property type="project" value="TreeGrafter"/>
</dbReference>
<dbReference type="AlphaFoldDB" id="A0A0A6PJ31"/>
<dbReference type="InterPro" id="IPR029751">
    <property type="entry name" value="Ribosomal_L25_dom"/>
</dbReference>
<dbReference type="GO" id="GO:0008097">
    <property type="term" value="F:5S rRNA binding"/>
    <property type="evidence" value="ECO:0007669"/>
    <property type="project" value="InterPro"/>
</dbReference>
<dbReference type="Proteomes" id="UP000030428">
    <property type="component" value="Unassembled WGS sequence"/>
</dbReference>
<keyword evidence="10" id="KW-1185">Reference proteome</keyword>
<dbReference type="InterPro" id="IPR020930">
    <property type="entry name" value="Ribosomal_uL5_bac-type"/>
</dbReference>
<dbReference type="FunFam" id="2.170.120.20:FF:000003">
    <property type="entry name" value="50S ribosomal protein L25"/>
    <property type="match status" value="1"/>
</dbReference>
<dbReference type="FunFam" id="2.40.240.10:FF:000002">
    <property type="entry name" value="50S ribosomal protein L25"/>
    <property type="match status" value="1"/>
</dbReference>
<keyword evidence="1 5" id="KW-0699">rRNA-binding</keyword>
<keyword evidence="4 5" id="KW-0687">Ribonucleoprotein</keyword>
<proteinExistence type="inferred from homology"/>
<sequence>METFEIKAQRRTDVGKGASRRSRHAGYIPGIIYGGDKAPVSLTLSHNELLKHLEHEGFYSHILTVNIEGEVEKAVLKDLQRHPYRPAVMHLDLLRVSETKKLHMRVPLHFLNEHQSPGVKQGGGVVSHHMTDVEISCLPKDLPEFIEVDVVNLNLNEIVHLSDLVLPEGVELLHGSEQNLAVVSVHLARGDKADEEEESQAQEGAAAEAEEKKGD</sequence>
<dbReference type="Gene3D" id="2.40.240.10">
    <property type="entry name" value="Ribosomal Protein L25, Chain P"/>
    <property type="match status" value="1"/>
</dbReference>
<dbReference type="InterPro" id="IPR011035">
    <property type="entry name" value="Ribosomal_bL25/Gln-tRNA_synth"/>
</dbReference>
<comment type="similarity">
    <text evidence="5">Belongs to the bacterial ribosomal protein bL25 family. CTC subfamily.</text>
</comment>
<dbReference type="CDD" id="cd00495">
    <property type="entry name" value="Ribosomal_L25_TL5_CTC"/>
    <property type="match status" value="1"/>
</dbReference>
<dbReference type="SUPFAM" id="SSF50715">
    <property type="entry name" value="Ribosomal protein L25-like"/>
    <property type="match status" value="1"/>
</dbReference>
<evidence type="ECO:0000256" key="2">
    <source>
        <dbReference type="ARBA" id="ARBA00022884"/>
    </source>
</evidence>
<dbReference type="HAMAP" id="MF_01334">
    <property type="entry name" value="Ribosomal_bL25_CTC"/>
    <property type="match status" value="1"/>
</dbReference>
<evidence type="ECO:0000259" key="7">
    <source>
        <dbReference type="Pfam" id="PF01386"/>
    </source>
</evidence>
<evidence type="ECO:0000313" key="9">
    <source>
        <dbReference type="EMBL" id="KHD06243.1"/>
    </source>
</evidence>
<dbReference type="NCBIfam" id="NF004128">
    <property type="entry name" value="PRK05618.1-2"/>
    <property type="match status" value="1"/>
</dbReference>
<reference evidence="9 10" key="1">
    <citation type="journal article" date="2016" name="Front. Microbiol.">
        <title>Single-Cell (Meta-)Genomics of a Dimorphic Candidatus Thiomargarita nelsonii Reveals Genomic Plasticity.</title>
        <authorList>
            <person name="Flood B.E."/>
            <person name="Fliss P."/>
            <person name="Jones D.S."/>
            <person name="Dick G.J."/>
            <person name="Jain S."/>
            <person name="Kaster A.K."/>
            <person name="Winkel M."/>
            <person name="Mussmann M."/>
            <person name="Bailey J."/>
        </authorList>
    </citation>
    <scope>NUCLEOTIDE SEQUENCE [LARGE SCALE GENOMIC DNA]</scope>
    <source>
        <strain evidence="9">Hydrate Ridge</strain>
    </source>
</reference>
<protein>
    <recommendedName>
        <fullName evidence="5">Large ribosomal subunit protein bL25</fullName>
    </recommendedName>
    <alternativeName>
        <fullName evidence="5">General stress protein CTC</fullName>
    </alternativeName>
</protein>
<organism evidence="9 10">
    <name type="scientific">Candidatus Thiomargarita nelsonii</name>
    <dbReference type="NCBI Taxonomy" id="1003181"/>
    <lineage>
        <taxon>Bacteria</taxon>
        <taxon>Pseudomonadati</taxon>
        <taxon>Pseudomonadota</taxon>
        <taxon>Gammaproteobacteria</taxon>
        <taxon>Thiotrichales</taxon>
        <taxon>Thiotrichaceae</taxon>
        <taxon>Thiomargarita</taxon>
    </lineage>
</organism>
<feature type="region of interest" description="Disordered" evidence="6">
    <location>
        <begin position="190"/>
        <end position="215"/>
    </location>
</feature>
<dbReference type="NCBIfam" id="NF004612">
    <property type="entry name" value="PRK05943.1"/>
    <property type="match status" value="1"/>
</dbReference>
<dbReference type="Gene3D" id="2.170.120.20">
    <property type="entry name" value="Ribosomal protein L25, beta domain"/>
    <property type="match status" value="1"/>
</dbReference>
<evidence type="ECO:0000259" key="8">
    <source>
        <dbReference type="Pfam" id="PF14693"/>
    </source>
</evidence>
<dbReference type="HAMAP" id="MF_01336">
    <property type="entry name" value="Ribosomal_bL25"/>
    <property type="match status" value="1"/>
</dbReference>
<dbReference type="GO" id="GO:0003735">
    <property type="term" value="F:structural constituent of ribosome"/>
    <property type="evidence" value="ECO:0007669"/>
    <property type="project" value="InterPro"/>
</dbReference>
<dbReference type="InterPro" id="IPR001021">
    <property type="entry name" value="Ribosomal_bL25_long"/>
</dbReference>
<accession>A0A0A6PJ31</accession>
<dbReference type="Pfam" id="PF14693">
    <property type="entry name" value="Ribosomal_TL5_C"/>
    <property type="match status" value="1"/>
</dbReference>
<dbReference type="NCBIfam" id="NF004130">
    <property type="entry name" value="PRK05618.1-5"/>
    <property type="match status" value="1"/>
</dbReference>
<keyword evidence="3 5" id="KW-0689">Ribosomal protein</keyword>
<evidence type="ECO:0000256" key="5">
    <source>
        <dbReference type="HAMAP-Rule" id="MF_01334"/>
    </source>
</evidence>
<evidence type="ECO:0000256" key="6">
    <source>
        <dbReference type="SAM" id="MobiDB-lite"/>
    </source>
</evidence>
<evidence type="ECO:0000256" key="4">
    <source>
        <dbReference type="ARBA" id="ARBA00023274"/>
    </source>
</evidence>
<evidence type="ECO:0000256" key="1">
    <source>
        <dbReference type="ARBA" id="ARBA00022730"/>
    </source>
</evidence>
<dbReference type="InterPro" id="IPR037121">
    <property type="entry name" value="Ribosomal_bL25_C"/>
</dbReference>
<gene>
    <name evidence="5" type="primary">rplY</name>
    <name evidence="5" type="synonym">ctc</name>
    <name evidence="9" type="ORF">PN36_21735</name>
</gene>
<dbReference type="NCBIfam" id="TIGR00731">
    <property type="entry name" value="bL25_bact_ctc"/>
    <property type="match status" value="1"/>
</dbReference>
<feature type="domain" description="Large ribosomal subunit protein bL25 L25" evidence="7">
    <location>
        <begin position="6"/>
        <end position="93"/>
    </location>
</feature>
<comment type="function">
    <text evidence="5">This is one of the proteins that binds to the 5S RNA in the ribosome where it forms part of the central protuberance.</text>
</comment>
<comment type="subunit">
    <text evidence="5">Part of the 50S ribosomal subunit; part of the 5S rRNA/L5/L18/L25 subcomplex. Contacts the 5S rRNA. Binds to the 5S rRNA independently of L5 and L18.</text>
</comment>
<dbReference type="InterPro" id="IPR020055">
    <property type="entry name" value="Ribosomal_bL25_short"/>
</dbReference>
<dbReference type="InterPro" id="IPR020057">
    <property type="entry name" value="Ribosomal_bL25_b-dom"/>
</dbReference>
<keyword evidence="2 5" id="KW-0694">RNA-binding</keyword>
<comment type="caution">
    <text evidence="9">The sequence shown here is derived from an EMBL/GenBank/DDBJ whole genome shotgun (WGS) entry which is preliminary data.</text>
</comment>
<feature type="domain" description="Large ribosomal subunit protein bL25 beta" evidence="8">
    <location>
        <begin position="101"/>
        <end position="186"/>
    </location>
</feature>
<name>A0A0A6PJ31_9GAMM</name>
<dbReference type="InterPro" id="IPR020056">
    <property type="entry name" value="Rbsml_bL25/Gln-tRNA_synth_N"/>
</dbReference>
<dbReference type="GO" id="GO:0006412">
    <property type="term" value="P:translation"/>
    <property type="evidence" value="ECO:0007669"/>
    <property type="project" value="UniProtKB-UniRule"/>
</dbReference>
<evidence type="ECO:0000256" key="3">
    <source>
        <dbReference type="ARBA" id="ARBA00022980"/>
    </source>
</evidence>
<evidence type="ECO:0000313" key="10">
    <source>
        <dbReference type="Proteomes" id="UP000030428"/>
    </source>
</evidence>
<dbReference type="PANTHER" id="PTHR33284">
    <property type="entry name" value="RIBOSOMAL PROTEIN L25/GLN-TRNA SYNTHETASE, ANTI-CODON-BINDING DOMAIN-CONTAINING PROTEIN"/>
    <property type="match status" value="1"/>
</dbReference>
<dbReference type="PANTHER" id="PTHR33284:SF1">
    <property type="entry name" value="RIBOSOMAL PROTEIN L25_GLN-TRNA SYNTHETASE, ANTI-CODON-BINDING DOMAIN-CONTAINING PROTEIN"/>
    <property type="match status" value="1"/>
</dbReference>
<dbReference type="EMBL" id="JSZA02000098">
    <property type="protein sequence ID" value="KHD06243.1"/>
    <property type="molecule type" value="Genomic_DNA"/>
</dbReference>
<dbReference type="Pfam" id="PF01386">
    <property type="entry name" value="Ribosomal_L25p"/>
    <property type="match status" value="1"/>
</dbReference>